<keyword evidence="1" id="KW-0812">Transmembrane</keyword>
<reference evidence="3" key="1">
    <citation type="submission" date="2018-08" db="EMBL/GenBank/DDBJ databases">
        <authorList>
            <person name="Liu Z.-W."/>
            <person name="Du Z.-J."/>
        </authorList>
    </citation>
    <scope>NUCLEOTIDE SEQUENCE [LARGE SCALE GENOMIC DNA]</scope>
    <source>
        <strain evidence="3">H4X</strain>
    </source>
</reference>
<dbReference type="RefSeq" id="WP_115568051.1">
    <property type="nucleotide sequence ID" value="NZ_QRGR01000037.1"/>
</dbReference>
<dbReference type="Proteomes" id="UP000256708">
    <property type="component" value="Unassembled WGS sequence"/>
</dbReference>
<name>A0A3D8L3G4_9BACT</name>
<feature type="transmembrane region" description="Helical" evidence="1">
    <location>
        <begin position="28"/>
        <end position="46"/>
    </location>
</feature>
<feature type="transmembrane region" description="Helical" evidence="1">
    <location>
        <begin position="52"/>
        <end position="72"/>
    </location>
</feature>
<sequence length="98" mass="10930">MSSGRHKGYNVYKGLQKPLVFKNFKGRFIYWAMGSAMGGFASALLVSVVFNFMAGFITLIAVSMSGLLYTNFRQKKGLHAKTKSVGVYIIPSRLSRRQ</sequence>
<dbReference type="AlphaFoldDB" id="A0A3D8L3G4"/>
<protein>
    <submittedName>
        <fullName evidence="2">DUF4133 domain-containing protein</fullName>
    </submittedName>
</protein>
<evidence type="ECO:0000313" key="3">
    <source>
        <dbReference type="Proteomes" id="UP000256708"/>
    </source>
</evidence>
<dbReference type="EMBL" id="QRGR01000037">
    <property type="protein sequence ID" value="RDV11885.1"/>
    <property type="molecule type" value="Genomic_DNA"/>
</dbReference>
<keyword evidence="1" id="KW-0472">Membrane</keyword>
<comment type="caution">
    <text evidence="2">The sequence shown here is derived from an EMBL/GenBank/DDBJ whole genome shotgun (WGS) entry which is preliminary data.</text>
</comment>
<proteinExistence type="predicted"/>
<dbReference type="OrthoDB" id="1048241at2"/>
<gene>
    <name evidence="2" type="ORF">DXT99_23565</name>
</gene>
<evidence type="ECO:0000313" key="2">
    <source>
        <dbReference type="EMBL" id="RDV11885.1"/>
    </source>
</evidence>
<keyword evidence="3" id="KW-1185">Reference proteome</keyword>
<evidence type="ECO:0000256" key="1">
    <source>
        <dbReference type="SAM" id="Phobius"/>
    </source>
</evidence>
<accession>A0A3D8L3G4</accession>
<keyword evidence="1" id="KW-1133">Transmembrane helix</keyword>
<organism evidence="2 3">
    <name type="scientific">Pontibacter diazotrophicus</name>
    <dbReference type="NCBI Taxonomy" id="1400979"/>
    <lineage>
        <taxon>Bacteria</taxon>
        <taxon>Pseudomonadati</taxon>
        <taxon>Bacteroidota</taxon>
        <taxon>Cytophagia</taxon>
        <taxon>Cytophagales</taxon>
        <taxon>Hymenobacteraceae</taxon>
        <taxon>Pontibacter</taxon>
    </lineage>
</organism>